<dbReference type="HOGENOM" id="CLU_608056_0_0_6"/>
<dbReference type="OrthoDB" id="5653303at2"/>
<dbReference type="RefSeq" id="WP_045094847.1">
    <property type="nucleotide sequence ID" value="NZ_LN614827.1"/>
</dbReference>
<evidence type="ECO:0000313" key="2">
    <source>
        <dbReference type="EMBL" id="CEG56111.1"/>
    </source>
</evidence>
<evidence type="ECO:0000313" key="3">
    <source>
        <dbReference type="Proteomes" id="UP000032430"/>
    </source>
</evidence>
<dbReference type="EMBL" id="LN614827">
    <property type="protein sequence ID" value="CEG56111.1"/>
    <property type="molecule type" value="Genomic_DNA"/>
</dbReference>
<keyword evidence="1" id="KW-1133">Transmembrane helix</keyword>
<gene>
    <name evidence="2" type="ORF">LFA_0659</name>
</gene>
<keyword evidence="3" id="KW-1185">Reference proteome</keyword>
<feature type="transmembrane region" description="Helical" evidence="1">
    <location>
        <begin position="378"/>
        <end position="404"/>
    </location>
</feature>
<reference evidence="3" key="1">
    <citation type="submission" date="2014-09" db="EMBL/GenBank/DDBJ databases">
        <authorList>
            <person name="Gomez-Valero L."/>
        </authorList>
    </citation>
    <scope>NUCLEOTIDE SEQUENCE [LARGE SCALE GENOMIC DNA]</scope>
    <source>
        <strain evidence="3">ATCC700992</strain>
    </source>
</reference>
<proteinExistence type="predicted"/>
<dbReference type="Proteomes" id="UP000032430">
    <property type="component" value="Chromosome I"/>
</dbReference>
<evidence type="ECO:0000256" key="1">
    <source>
        <dbReference type="SAM" id="Phobius"/>
    </source>
</evidence>
<name>A0A098G299_9GAMM</name>
<sequence length="450" mass="50627">MGFPKYYVTYCVMDTDAGANPFGHASLIFSQQETETSPIKVLNGIGFYSQPSSTTNPFVAGVKKLISLNVDLQDGHGVLENEDMRYLDGDGLHGLSFEINQEQFNALRNNYQQMMKTEREVIEELNAELMSQGIEPNGHTRYVAEKAKAAAEGRIPRLKPFHITMKLTMSGFDSSDSYTCKDYALELLSQHKIIPTTVKDQLISNKATTAFPVFSSLYLPPIRLISTGAPGEIITSKTTGQVFYNHVWEKNSLYWATPIHTPEEQISGEDANYFQLKNLFNRIREKENALRQKISAIENKPEPDQEHLRKFNVQLQRVQNLVFLFNNSYENQIAELFTDRLSIADKVLETATQHLNEDEANYSFLLKAYNGVSLYDSIVGLLAIAITTTISILITPVAFGLVAINSLYAAHQFFERYNKAETNPAVLNDKVEQYLLEGPEPEGSIAHTLS</sequence>
<dbReference type="KEGG" id="lfa:LFA_0659"/>
<keyword evidence="1" id="KW-0812">Transmembrane</keyword>
<protein>
    <submittedName>
        <fullName evidence="2">Uncharacterized protein</fullName>
    </submittedName>
</protein>
<dbReference type="AlphaFoldDB" id="A0A098G299"/>
<accession>A0A098G299</accession>
<keyword evidence="1" id="KW-0472">Membrane</keyword>
<organism evidence="2 3">
    <name type="scientific">Legionella fallonii LLAP-10</name>
    <dbReference type="NCBI Taxonomy" id="1212491"/>
    <lineage>
        <taxon>Bacteria</taxon>
        <taxon>Pseudomonadati</taxon>
        <taxon>Pseudomonadota</taxon>
        <taxon>Gammaproteobacteria</taxon>
        <taxon>Legionellales</taxon>
        <taxon>Legionellaceae</taxon>
        <taxon>Legionella</taxon>
    </lineage>
</organism>